<proteinExistence type="predicted"/>
<evidence type="ECO:0000313" key="2">
    <source>
        <dbReference type="EMBL" id="GHO85109.1"/>
    </source>
</evidence>
<organism evidence="2 3">
    <name type="scientific">Dictyobacter formicarum</name>
    <dbReference type="NCBI Taxonomy" id="2778368"/>
    <lineage>
        <taxon>Bacteria</taxon>
        <taxon>Bacillati</taxon>
        <taxon>Chloroflexota</taxon>
        <taxon>Ktedonobacteria</taxon>
        <taxon>Ktedonobacterales</taxon>
        <taxon>Dictyobacteraceae</taxon>
        <taxon>Dictyobacter</taxon>
    </lineage>
</organism>
<evidence type="ECO:0000256" key="1">
    <source>
        <dbReference type="SAM" id="MobiDB-lite"/>
    </source>
</evidence>
<gene>
    <name evidence="2" type="ORF">KSZ_31150</name>
</gene>
<keyword evidence="3" id="KW-1185">Reference proteome</keyword>
<reference evidence="2 3" key="1">
    <citation type="journal article" date="2021" name="Int. J. Syst. Evol. Microbiol.">
        <title>Reticulibacter mediterranei gen. nov., sp. nov., within the new family Reticulibacteraceae fam. nov., and Ktedonospora formicarum gen. nov., sp. nov., Ktedonobacter robiniae sp. nov., Dictyobacter formicarum sp. nov. and Dictyobacter arantiisoli sp. nov., belonging to the class Ktedonobacteria.</title>
        <authorList>
            <person name="Yabe S."/>
            <person name="Zheng Y."/>
            <person name="Wang C.M."/>
            <person name="Sakai Y."/>
            <person name="Abe K."/>
            <person name="Yokota A."/>
            <person name="Donadio S."/>
            <person name="Cavaletti L."/>
            <person name="Monciardini P."/>
        </authorList>
    </citation>
    <scope>NUCLEOTIDE SEQUENCE [LARGE SCALE GENOMIC DNA]</scope>
    <source>
        <strain evidence="2 3">SOSP1-9</strain>
    </source>
</reference>
<comment type="caution">
    <text evidence="2">The sequence shown here is derived from an EMBL/GenBank/DDBJ whole genome shotgun (WGS) entry which is preliminary data.</text>
</comment>
<name>A0ABQ3VG15_9CHLR</name>
<sequence length="83" mass="9598">MILVEREAGLREDDSSRASTAAREENTKQARHSTRRMVLRAPVSWLGCTPKAIMEVEQWAKSMMQLWEQRLDAVDKAVKVEKR</sequence>
<feature type="region of interest" description="Disordered" evidence="1">
    <location>
        <begin position="1"/>
        <end position="34"/>
    </location>
</feature>
<feature type="compositionally biased region" description="Basic and acidic residues" evidence="1">
    <location>
        <begin position="1"/>
        <end position="28"/>
    </location>
</feature>
<evidence type="ECO:0000313" key="3">
    <source>
        <dbReference type="Proteomes" id="UP000635565"/>
    </source>
</evidence>
<accession>A0ABQ3VG15</accession>
<dbReference type="EMBL" id="BNJJ01000008">
    <property type="protein sequence ID" value="GHO85109.1"/>
    <property type="molecule type" value="Genomic_DNA"/>
</dbReference>
<protein>
    <submittedName>
        <fullName evidence="2">Uncharacterized protein</fullName>
    </submittedName>
</protein>
<dbReference type="Proteomes" id="UP000635565">
    <property type="component" value="Unassembled WGS sequence"/>
</dbReference>